<dbReference type="EMBL" id="MGHU01000023">
    <property type="protein sequence ID" value="OGM77350.1"/>
    <property type="molecule type" value="Genomic_DNA"/>
</dbReference>
<evidence type="ECO:0000313" key="3">
    <source>
        <dbReference type="Proteomes" id="UP000179241"/>
    </source>
</evidence>
<proteinExistence type="predicted"/>
<comment type="caution">
    <text evidence="2">The sequence shown here is derived from an EMBL/GenBank/DDBJ whole genome shotgun (WGS) entry which is preliminary data.</text>
</comment>
<evidence type="ECO:0000313" key="2">
    <source>
        <dbReference type="EMBL" id="OGM77350.1"/>
    </source>
</evidence>
<dbReference type="Proteomes" id="UP000179241">
    <property type="component" value="Unassembled WGS sequence"/>
</dbReference>
<sequence length="166" mass="18291">MTDYSQINRRHIAYHGSIKGKILPLMLVAFAFTGVALGIQQSYKQTFLEPKAAVDNRESVDNLVLRFETKVLPKALVGEKYAVDIVVSSNKNLKVQVDMPDFPGVRDWGGECQISEQDGLFYHTCPLAGIPAVAGDYSLQFEAISAGETVFTTLNLTVFSDKVFTP</sequence>
<protein>
    <submittedName>
        <fullName evidence="2">Uncharacterized protein</fullName>
    </submittedName>
</protein>
<accession>A0A1F8CLY7</accession>
<evidence type="ECO:0000256" key="1">
    <source>
        <dbReference type="SAM" id="Phobius"/>
    </source>
</evidence>
<keyword evidence="1" id="KW-0812">Transmembrane</keyword>
<name>A0A1F8CLY7_9BACT</name>
<dbReference type="AlphaFoldDB" id="A0A1F8CLY7"/>
<reference evidence="2 3" key="1">
    <citation type="journal article" date="2016" name="Nat. Commun.">
        <title>Thousands of microbial genomes shed light on interconnected biogeochemical processes in an aquifer system.</title>
        <authorList>
            <person name="Anantharaman K."/>
            <person name="Brown C.T."/>
            <person name="Hug L.A."/>
            <person name="Sharon I."/>
            <person name="Castelle C.J."/>
            <person name="Probst A.J."/>
            <person name="Thomas B.C."/>
            <person name="Singh A."/>
            <person name="Wilkins M.J."/>
            <person name="Karaoz U."/>
            <person name="Brodie E.L."/>
            <person name="Williams K.H."/>
            <person name="Hubbard S.S."/>
            <person name="Banfield J.F."/>
        </authorList>
    </citation>
    <scope>NUCLEOTIDE SEQUENCE [LARGE SCALE GENOMIC DNA]</scope>
</reference>
<keyword evidence="1" id="KW-1133">Transmembrane helix</keyword>
<organism evidence="2 3">
    <name type="scientific">Candidatus Woesebacteria bacterium RIFOXYA1_FULL_43_9</name>
    <dbReference type="NCBI Taxonomy" id="1802534"/>
    <lineage>
        <taxon>Bacteria</taxon>
        <taxon>Candidatus Woeseibacteriota</taxon>
    </lineage>
</organism>
<gene>
    <name evidence="2" type="ORF">A2188_03205</name>
</gene>
<feature type="transmembrane region" description="Helical" evidence="1">
    <location>
        <begin position="21"/>
        <end position="39"/>
    </location>
</feature>
<keyword evidence="1" id="KW-0472">Membrane</keyword>